<dbReference type="InterPro" id="IPR012690">
    <property type="entry name" value="HpcG"/>
</dbReference>
<sequence>MLTQQQLMSAADALDRAERERVQIDLLSLQYPQMTLDDAYAVQQRWIAQKKASGRQVIGWKIGLTSKAMQAALNIDTPDSGVLLDDMLFEDGATIAADRFIQPRVEAELAFIMKTPLQGAHISLTDVLNATAFVAPALEILDTRIVRRDRASGQMRTIVDTVSDNAANAGIILGSQRFSPSQLDMRWAGAIVSRNAVVEETGLGAGVLNHPMRGVLWLAQRLAQYGERIEAGQTVLSGSFIRPVEARHGDTIHADFGRYGTVSCYFA</sequence>
<evidence type="ECO:0000313" key="1">
    <source>
        <dbReference type="EMBL" id="OQP30754.1"/>
    </source>
</evidence>
<dbReference type="AlphaFoldDB" id="A0A1V9DAL4"/>
<dbReference type="GO" id="GO:0018817">
    <property type="term" value="F:2-oxo-hept-3-ene-1,7-dioate hydratase activity"/>
    <property type="evidence" value="ECO:0007669"/>
    <property type="project" value="InterPro"/>
</dbReference>
<dbReference type="GO" id="GO:0008684">
    <property type="term" value="F:2-oxopent-4-enoate hydratase activity"/>
    <property type="evidence" value="ECO:0007669"/>
    <property type="project" value="TreeGrafter"/>
</dbReference>
<dbReference type="PANTHER" id="PTHR30143:SF0">
    <property type="entry name" value="2-KETO-4-PENTENOATE HYDRATASE"/>
    <property type="match status" value="1"/>
</dbReference>
<proteinExistence type="predicted"/>
<dbReference type="RefSeq" id="WP_081142077.1">
    <property type="nucleotide sequence ID" value="NZ_MWUE01000033.1"/>
</dbReference>
<dbReference type="GO" id="GO:0005737">
    <property type="term" value="C:cytoplasm"/>
    <property type="evidence" value="ECO:0007669"/>
    <property type="project" value="TreeGrafter"/>
</dbReference>
<dbReference type="InterPro" id="IPR036663">
    <property type="entry name" value="Fumarylacetoacetase_C_sf"/>
</dbReference>
<dbReference type="SUPFAM" id="SSF56529">
    <property type="entry name" value="FAH"/>
    <property type="match status" value="1"/>
</dbReference>
<reference evidence="1 2" key="1">
    <citation type="submission" date="2017-02" db="EMBL/GenBank/DDBJ databases">
        <title>Whole genome shotgun sequence of Pantoea agglomerans strain AS1 isolated from a cycad, Zamia floridana in Central Florida, USA.</title>
        <authorList>
            <person name="Lata P."/>
            <person name="Govindarajan S."/>
            <person name="Qi F."/>
            <person name="Li J.-L."/>
            <person name="Maurya S.K."/>
            <person name="Sahoo M.K."/>
        </authorList>
    </citation>
    <scope>NUCLEOTIDE SEQUENCE [LARGE SCALE GENOMIC DNA]</scope>
    <source>
        <strain evidence="1 2">AS1</strain>
    </source>
</reference>
<name>A0A1V9DAL4_9GAMM</name>
<protein>
    <submittedName>
        <fullName evidence="1">2-oxo-hepta-3-ene-1,7-dioic acid hydratase</fullName>
    </submittedName>
</protein>
<accession>A0A1V9DAL4</accession>
<dbReference type="Proteomes" id="UP000192769">
    <property type="component" value="Unassembled WGS sequence"/>
</dbReference>
<keyword evidence="2" id="KW-1185">Reference proteome</keyword>
<organism evidence="1 2">
    <name type="scientific">Pantoea latae</name>
    <dbReference type="NCBI Taxonomy" id="1964541"/>
    <lineage>
        <taxon>Bacteria</taxon>
        <taxon>Pseudomonadati</taxon>
        <taxon>Pseudomonadota</taxon>
        <taxon>Gammaproteobacteria</taxon>
        <taxon>Enterobacterales</taxon>
        <taxon>Erwiniaceae</taxon>
        <taxon>Pantoea</taxon>
    </lineage>
</organism>
<dbReference type="EMBL" id="MWUE01000033">
    <property type="protein sequence ID" value="OQP30754.1"/>
    <property type="molecule type" value="Genomic_DNA"/>
</dbReference>
<comment type="caution">
    <text evidence="1">The sequence shown here is derived from an EMBL/GenBank/DDBJ whole genome shotgun (WGS) entry which is preliminary data.</text>
</comment>
<dbReference type="PANTHER" id="PTHR30143">
    <property type="entry name" value="ACID HYDRATASE"/>
    <property type="match status" value="1"/>
</dbReference>
<dbReference type="Gene3D" id="3.90.850.10">
    <property type="entry name" value="Fumarylacetoacetase-like, C-terminal domain"/>
    <property type="match status" value="1"/>
</dbReference>
<evidence type="ECO:0000313" key="2">
    <source>
        <dbReference type="Proteomes" id="UP000192769"/>
    </source>
</evidence>
<dbReference type="InterPro" id="IPR050772">
    <property type="entry name" value="Hydratase-Decarb/MhpD_sf"/>
</dbReference>
<gene>
    <name evidence="1" type="ORF">B2J69_21210</name>
</gene>
<dbReference type="OrthoDB" id="9792137at2"/>
<dbReference type="NCBIfam" id="TIGR02312">
    <property type="entry name" value="HpaH"/>
    <property type="match status" value="1"/>
</dbReference>